<gene>
    <name evidence="2" type="ORF">CHX27_12995</name>
</gene>
<dbReference type="InterPro" id="IPR009045">
    <property type="entry name" value="Zn_M74/Hedgehog-like"/>
</dbReference>
<dbReference type="OrthoDB" id="9792074at2"/>
<proteinExistence type="predicted"/>
<dbReference type="AlphaFoldDB" id="A0A255ZKQ4"/>
<dbReference type="PANTHER" id="PTHR34385:SF1">
    <property type="entry name" value="PEPTIDOGLYCAN L-ALANYL-D-GLUTAMATE ENDOPEPTIDASE CWLK"/>
    <property type="match status" value="1"/>
</dbReference>
<protein>
    <recommendedName>
        <fullName evidence="1">D-alanyl-D-alanine carboxypeptidase-like core domain-containing protein</fullName>
    </recommendedName>
</protein>
<dbReference type="SUPFAM" id="SSF55166">
    <property type="entry name" value="Hedgehog/DD-peptidase"/>
    <property type="match status" value="1"/>
</dbReference>
<evidence type="ECO:0000313" key="2">
    <source>
        <dbReference type="EMBL" id="OYQ41494.1"/>
    </source>
</evidence>
<dbReference type="PANTHER" id="PTHR34385">
    <property type="entry name" value="D-ALANYL-D-ALANINE CARBOXYPEPTIDASE"/>
    <property type="match status" value="1"/>
</dbReference>
<organism evidence="2 3">
    <name type="scientific">Flavobacterium aurantiibacter</name>
    <dbReference type="NCBI Taxonomy" id="2023067"/>
    <lineage>
        <taxon>Bacteria</taxon>
        <taxon>Pseudomonadati</taxon>
        <taxon>Bacteroidota</taxon>
        <taxon>Flavobacteriia</taxon>
        <taxon>Flavobacteriales</taxon>
        <taxon>Flavobacteriaceae</taxon>
        <taxon>Flavobacterium</taxon>
    </lineage>
</organism>
<dbReference type="RefSeq" id="WP_094487192.1">
    <property type="nucleotide sequence ID" value="NZ_NOXX01000219.1"/>
</dbReference>
<dbReference type="GO" id="GO:0006508">
    <property type="term" value="P:proteolysis"/>
    <property type="evidence" value="ECO:0007669"/>
    <property type="project" value="InterPro"/>
</dbReference>
<feature type="domain" description="D-alanyl-D-alanine carboxypeptidase-like core" evidence="1">
    <location>
        <begin position="92"/>
        <end position="235"/>
    </location>
</feature>
<dbReference type="InterPro" id="IPR003709">
    <property type="entry name" value="VanY-like_core_dom"/>
</dbReference>
<sequence length="280" mass="32100">MESYILVADFFMKNFSRFKSLLAIFPAVYFAFFAYAEKEKTFQKRATRIIGSSYSQSSQSFSSEYLLGKFIPASHPDFSIIPEKYSTKKDLYLRKEVLAAFQQMHAKAAKEGILLKVVSATRNFSDQRKIWEKKWNGQTLVSGKNLALTVRNPVDRAKIIMKYSAMPGTSRHHWGTDIDINSVSPSYFETQKGKKEYQWLVEHAATYGFCQVYSEKGASRSSGYEVEKWHWSYMPTAKKLLQEYQTQISETDISGFLGAETAKKMKVVETYVLAINSNCN</sequence>
<dbReference type="GO" id="GO:0008233">
    <property type="term" value="F:peptidase activity"/>
    <property type="evidence" value="ECO:0007669"/>
    <property type="project" value="InterPro"/>
</dbReference>
<dbReference type="Pfam" id="PF02557">
    <property type="entry name" value="VanY"/>
    <property type="match status" value="1"/>
</dbReference>
<keyword evidence="3" id="KW-1185">Reference proteome</keyword>
<dbReference type="Gene3D" id="3.30.1380.10">
    <property type="match status" value="1"/>
</dbReference>
<reference evidence="2 3" key="1">
    <citation type="submission" date="2017-07" db="EMBL/GenBank/DDBJ databases">
        <title>Flavobacterium cyanobacteriorum sp. nov., isolated from cyanobacterial aggregates in a eutrophic lake.</title>
        <authorList>
            <person name="Cai H."/>
        </authorList>
    </citation>
    <scope>NUCLEOTIDE SEQUENCE [LARGE SCALE GENOMIC DNA]</scope>
    <source>
        <strain evidence="2 3">TH167</strain>
    </source>
</reference>
<evidence type="ECO:0000313" key="3">
    <source>
        <dbReference type="Proteomes" id="UP000216035"/>
    </source>
</evidence>
<comment type="caution">
    <text evidence="2">The sequence shown here is derived from an EMBL/GenBank/DDBJ whole genome shotgun (WGS) entry which is preliminary data.</text>
</comment>
<dbReference type="CDD" id="cd14847">
    <property type="entry name" value="DD-carboxypeptidase_like"/>
    <property type="match status" value="1"/>
</dbReference>
<evidence type="ECO:0000259" key="1">
    <source>
        <dbReference type="Pfam" id="PF02557"/>
    </source>
</evidence>
<dbReference type="EMBL" id="NOXX01000219">
    <property type="protein sequence ID" value="OYQ41494.1"/>
    <property type="molecule type" value="Genomic_DNA"/>
</dbReference>
<dbReference type="InterPro" id="IPR052179">
    <property type="entry name" value="DD-CPase-like"/>
</dbReference>
<dbReference type="Proteomes" id="UP000216035">
    <property type="component" value="Unassembled WGS sequence"/>
</dbReference>
<accession>A0A255ZKQ4</accession>
<name>A0A255ZKQ4_9FLAO</name>